<dbReference type="Pfam" id="PF09412">
    <property type="entry name" value="XendoU"/>
    <property type="match status" value="3"/>
</dbReference>
<comment type="catalytic activity">
    <reaction evidence="11">
        <text>ribonucleotidyl-uridine-RNA = a 5'-end dephospho-uridine-RNA + a 3'-end 2',3'-cyclophospho-ribonucleotide-RNA</text>
        <dbReference type="Rhea" id="RHEA:67792"/>
        <dbReference type="Rhea" id="RHEA-COMP:10464"/>
        <dbReference type="Rhea" id="RHEA-COMP:17354"/>
        <dbReference type="Rhea" id="RHEA-COMP:17356"/>
        <dbReference type="ChEBI" id="CHEBI:83064"/>
        <dbReference type="ChEBI" id="CHEBI:173117"/>
        <dbReference type="ChEBI" id="CHEBI:173224"/>
    </reaction>
</comment>
<evidence type="ECO:0000256" key="9">
    <source>
        <dbReference type="ARBA" id="ARBA00023211"/>
    </source>
</evidence>
<dbReference type="InterPro" id="IPR039787">
    <property type="entry name" value="ENDOU"/>
</dbReference>
<comment type="similarity">
    <text evidence="2 11">Belongs to the ENDOU family.</text>
</comment>
<keyword evidence="8 11" id="KW-0694">RNA-binding</keyword>
<keyword evidence="9 11" id="KW-0464">Manganese</keyword>
<evidence type="ECO:0000256" key="6">
    <source>
        <dbReference type="ARBA" id="ARBA00022759"/>
    </source>
</evidence>
<comment type="cofactor">
    <cofactor evidence="1 11">
        <name>Mn(2+)</name>
        <dbReference type="ChEBI" id="CHEBI:29035"/>
    </cofactor>
</comment>
<evidence type="ECO:0000259" key="12">
    <source>
        <dbReference type="PROSITE" id="PS51959"/>
    </source>
</evidence>
<dbReference type="GO" id="GO:0004521">
    <property type="term" value="F:RNA endonuclease activity"/>
    <property type="evidence" value="ECO:0007669"/>
    <property type="project" value="UniProtKB-UniRule"/>
</dbReference>
<dbReference type="GO" id="GO:0046872">
    <property type="term" value="F:metal ion binding"/>
    <property type="evidence" value="ECO:0007669"/>
    <property type="project" value="UniProtKB-UniRule"/>
</dbReference>
<dbReference type="GeneTree" id="ENSGT00530000063825"/>
<evidence type="ECO:0000256" key="5">
    <source>
        <dbReference type="ARBA" id="ARBA00022723"/>
    </source>
</evidence>
<feature type="domain" description="EndoU" evidence="12">
    <location>
        <begin position="92"/>
        <end position="415"/>
    </location>
</feature>
<proteinExistence type="inferred from homology"/>
<dbReference type="InterPro" id="IPR037227">
    <property type="entry name" value="EndoU-like"/>
</dbReference>
<name>A0A8C4Q4F4_EPTBU</name>
<evidence type="ECO:0000256" key="3">
    <source>
        <dbReference type="ARBA" id="ARBA00011245"/>
    </source>
</evidence>
<organism evidence="13 14">
    <name type="scientific">Eptatretus burgeri</name>
    <name type="common">Inshore hagfish</name>
    <dbReference type="NCBI Taxonomy" id="7764"/>
    <lineage>
        <taxon>Eukaryota</taxon>
        <taxon>Metazoa</taxon>
        <taxon>Chordata</taxon>
        <taxon>Craniata</taxon>
        <taxon>Vertebrata</taxon>
        <taxon>Cyclostomata</taxon>
        <taxon>Myxini</taxon>
        <taxon>Myxiniformes</taxon>
        <taxon>Myxinidae</taxon>
        <taxon>Eptatretinae</taxon>
        <taxon>Eptatretus</taxon>
    </lineage>
</organism>
<comment type="subunit">
    <text evidence="3 11">Monomer.</text>
</comment>
<sequence>MYVTVKKTFADFLTLLDNFERPTSCPERRSMKEKCDIESFLDGLLETNVLKIVHHFLSQHHLASSNIRVFRRRLFNIWFWLYRIGPPLRSVSQEHLDDIVDKLWQADSNRFVPGRDYEINVQGRAASSNKMRERDNAPLKFFNFVDERRLSSMETYAAFIALLDNYIDCTGVPEEVTAQEEGENNHFLEAVMKTKVMQELHSFLADKDLCSGELSQFKKQLYDIWFELYTRGSGEGPDSCGFEHVFVGETKRGRKVIGFHNWIQFYLQEKRGLVDYRGYLSRGDTVSYVVRVPVVQHGGHIPDIEIKLHYLNSDNIFFPLTALCIRLLFQPEEHDQLVGLQFVWKEVYKPVGGCFIGTSPELELALYTLAFLVPSTDGRDGRSGFNTRCGAHAVRLVVYRKLGRHIATSYPQLLDTDRTEKVDSE</sequence>
<dbReference type="AlphaFoldDB" id="A0A8C4Q4F4"/>
<dbReference type="CDD" id="cd21159">
    <property type="entry name" value="XendoU"/>
    <property type="match status" value="1"/>
</dbReference>
<protein>
    <recommendedName>
        <fullName evidence="11">Uridylate-specific endoribonuclease</fullName>
        <ecNumber evidence="11">4.6.1.-</ecNumber>
    </recommendedName>
</protein>
<keyword evidence="5 11" id="KW-0479">Metal-binding</keyword>
<dbReference type="PANTHER" id="PTHR12439">
    <property type="entry name" value="PLACENTAL PROTEIN 11-RELATED"/>
    <property type="match status" value="1"/>
</dbReference>
<keyword evidence="10" id="KW-0456">Lyase</keyword>
<dbReference type="SUPFAM" id="SSF142877">
    <property type="entry name" value="EndoU-like"/>
    <property type="match status" value="3"/>
</dbReference>
<evidence type="ECO:0000256" key="11">
    <source>
        <dbReference type="RuleBase" id="RU367085"/>
    </source>
</evidence>
<evidence type="ECO:0000256" key="7">
    <source>
        <dbReference type="ARBA" id="ARBA00022801"/>
    </source>
</evidence>
<dbReference type="Proteomes" id="UP000694388">
    <property type="component" value="Unplaced"/>
</dbReference>
<feature type="domain" description="EndoU" evidence="12">
    <location>
        <begin position="1"/>
        <end position="95"/>
    </location>
</feature>
<dbReference type="InterPro" id="IPR018998">
    <property type="entry name" value="EndoU_C"/>
</dbReference>
<accession>A0A8C4Q4F4</accession>
<keyword evidence="14" id="KW-1185">Reference proteome</keyword>
<keyword evidence="7 11" id="KW-0378">Hydrolase</keyword>
<evidence type="ECO:0000256" key="10">
    <source>
        <dbReference type="ARBA" id="ARBA00023239"/>
    </source>
</evidence>
<evidence type="ECO:0000256" key="2">
    <source>
        <dbReference type="ARBA" id="ARBA00010168"/>
    </source>
</evidence>
<evidence type="ECO:0000256" key="8">
    <source>
        <dbReference type="ARBA" id="ARBA00022884"/>
    </source>
</evidence>
<evidence type="ECO:0000256" key="1">
    <source>
        <dbReference type="ARBA" id="ARBA00001936"/>
    </source>
</evidence>
<dbReference type="GO" id="GO:0016829">
    <property type="term" value="F:lyase activity"/>
    <property type="evidence" value="ECO:0007669"/>
    <property type="project" value="UniProtKB-KW"/>
</dbReference>
<evidence type="ECO:0000313" key="13">
    <source>
        <dbReference type="Ensembl" id="ENSEBUP00000009744.1"/>
    </source>
</evidence>
<dbReference type="GO" id="GO:0016787">
    <property type="term" value="F:hydrolase activity"/>
    <property type="evidence" value="ECO:0007669"/>
    <property type="project" value="UniProtKB-KW"/>
</dbReference>
<dbReference type="EC" id="4.6.1.-" evidence="11"/>
<keyword evidence="6 11" id="KW-0255">Endonuclease</keyword>
<reference evidence="13" key="1">
    <citation type="submission" date="2025-08" db="UniProtKB">
        <authorList>
            <consortium name="Ensembl"/>
        </authorList>
    </citation>
    <scope>IDENTIFICATION</scope>
</reference>
<evidence type="ECO:0000256" key="4">
    <source>
        <dbReference type="ARBA" id="ARBA00022722"/>
    </source>
</evidence>
<reference evidence="13" key="2">
    <citation type="submission" date="2025-09" db="UniProtKB">
        <authorList>
            <consortium name="Ensembl"/>
        </authorList>
    </citation>
    <scope>IDENTIFICATION</scope>
</reference>
<dbReference type="PROSITE" id="PS51959">
    <property type="entry name" value="ENDOU"/>
    <property type="match status" value="2"/>
</dbReference>
<dbReference type="PANTHER" id="PTHR12439:SF11">
    <property type="entry name" value="URIDYLATE-SPECIFIC ENDORIBONUCLEASE"/>
    <property type="match status" value="1"/>
</dbReference>
<dbReference type="GO" id="GO:0003723">
    <property type="term" value="F:RNA binding"/>
    <property type="evidence" value="ECO:0007669"/>
    <property type="project" value="UniProtKB-UniRule"/>
</dbReference>
<keyword evidence="4 11" id="KW-0540">Nuclease</keyword>
<dbReference type="Ensembl" id="ENSEBUT00000010274.1">
    <property type="protein sequence ID" value="ENSEBUP00000009744.1"/>
    <property type="gene ID" value="ENSEBUG00000006258.1"/>
</dbReference>
<evidence type="ECO:0000313" key="14">
    <source>
        <dbReference type="Proteomes" id="UP000694388"/>
    </source>
</evidence>